<dbReference type="InterPro" id="IPR036250">
    <property type="entry name" value="AcylCo_DH-like_C"/>
</dbReference>
<keyword evidence="5 11" id="KW-0285">Flavoprotein</keyword>
<evidence type="ECO:0000256" key="5">
    <source>
        <dbReference type="ARBA" id="ARBA00022630"/>
    </source>
</evidence>
<dbReference type="EMBL" id="CADEPI010000052">
    <property type="protein sequence ID" value="CAB3370353.1"/>
    <property type="molecule type" value="Genomic_DNA"/>
</dbReference>
<dbReference type="FunFam" id="1.20.140.10:FF:000013">
    <property type="entry name" value="Acyl-coenzyme A oxidase"/>
    <property type="match status" value="1"/>
</dbReference>
<organism evidence="17 18">
    <name type="scientific">Cloeon dipterum</name>
    <dbReference type="NCBI Taxonomy" id="197152"/>
    <lineage>
        <taxon>Eukaryota</taxon>
        <taxon>Metazoa</taxon>
        <taxon>Ecdysozoa</taxon>
        <taxon>Arthropoda</taxon>
        <taxon>Hexapoda</taxon>
        <taxon>Insecta</taxon>
        <taxon>Pterygota</taxon>
        <taxon>Palaeoptera</taxon>
        <taxon>Ephemeroptera</taxon>
        <taxon>Pisciforma</taxon>
        <taxon>Baetidae</taxon>
        <taxon>Cloeon</taxon>
    </lineage>
</organism>
<sequence length="681" mass="75988">MFGRLAAKQVPNKEYAVVPGKVNPDLQRERKKCTFDTLELTHFLDGGVEKYKDRKERENFFLSDPELMDDVPPELMSHEDQYRNGLKKACYLFKKLKELRENGGTIDNYRQLLGGSLGSAILKDGNPLALHYVMFIPTLMGQGTPDQCAYWIEKAWDCRVIGTYAQTELGHGTFIRGLETTATYNPKTQQFFLNSPTLTSYKWWPGGLGQTANYAVVVAQLYTKGECHGIHPFIVQLRDEKTHRPMPGVIVGEIGPKLGMNATNNGFLAFKQVPIPRNQMLMKNAQVLPDGTYVKSPSNKLTYGTMMFVRVVIVQDMASYLAKAVTIAVRYSAVRRQSEMVPGQSEPQIMDYLTQMYKLFPYIATVYALKFSAQWLWNMYNDVTAKIDAGDLELLPELHSIACCLKAVSTADTATAIETCRLSCGGHGYMACSNLPTTYGNVTAASTYEGENTVMLLQTARALMKAYAKAQAGEQLSPTVEYLNRNRKFRPWSNTVDSIVEGFKQIAAGKVAACALSLQRGVESGLSSEEAWNRASVQLVDAAEAHCRAFITDRHLDMVRNGMNELSPALREVMAQLCDLYCVFWALKRTGDFLQFCGIRGEDVQNLQDYQNELLVQIRPNAVGLVDSFDLRDEIIGSALGSYDGQVYERLLQSAMLSPLNAKPVHDSYGASLSALLRAKY</sequence>
<dbReference type="Gene3D" id="1.10.540.10">
    <property type="entry name" value="Acyl-CoA dehydrogenase/oxidase, N-terminal domain"/>
    <property type="match status" value="1"/>
</dbReference>
<dbReference type="GO" id="GO:0005504">
    <property type="term" value="F:fatty acid binding"/>
    <property type="evidence" value="ECO:0007669"/>
    <property type="project" value="TreeGrafter"/>
</dbReference>
<evidence type="ECO:0000259" key="14">
    <source>
        <dbReference type="Pfam" id="PF01756"/>
    </source>
</evidence>
<keyword evidence="18" id="KW-1185">Reference proteome</keyword>
<dbReference type="Proteomes" id="UP000494165">
    <property type="component" value="Unassembled WGS sequence"/>
</dbReference>
<evidence type="ECO:0000313" key="17">
    <source>
        <dbReference type="EMBL" id="CAB3370353.1"/>
    </source>
</evidence>
<protein>
    <recommendedName>
        <fullName evidence="11">Acyl-coenzyme A oxidase</fullName>
    </recommendedName>
</protein>
<dbReference type="GO" id="GO:0071949">
    <property type="term" value="F:FAD binding"/>
    <property type="evidence" value="ECO:0007669"/>
    <property type="project" value="InterPro"/>
</dbReference>
<dbReference type="Pfam" id="PF01756">
    <property type="entry name" value="ACOX"/>
    <property type="match status" value="1"/>
</dbReference>
<dbReference type="FunFam" id="1.10.540.10:FF:000033">
    <property type="entry name" value="Acyl-coenzyme A oxidase"/>
    <property type="match status" value="1"/>
</dbReference>
<evidence type="ECO:0000256" key="4">
    <source>
        <dbReference type="ARBA" id="ARBA00006288"/>
    </source>
</evidence>
<dbReference type="FunFam" id="2.40.110.10:FF:000003">
    <property type="entry name" value="Acyl-coenzyme A oxidase"/>
    <property type="match status" value="1"/>
</dbReference>
<dbReference type="Gene3D" id="1.20.140.10">
    <property type="entry name" value="Butyryl-CoA Dehydrogenase, subunit A, domain 3"/>
    <property type="match status" value="2"/>
</dbReference>
<feature type="active site" description="Proton acceptor" evidence="12">
    <location>
        <position position="449"/>
    </location>
</feature>
<evidence type="ECO:0000313" key="18">
    <source>
        <dbReference type="Proteomes" id="UP000494165"/>
    </source>
</evidence>
<comment type="similarity">
    <text evidence="4 11">Belongs to the acyl-CoA oxidase family.</text>
</comment>
<evidence type="ECO:0000256" key="10">
    <source>
        <dbReference type="ARBA" id="ARBA00023140"/>
    </source>
</evidence>
<proteinExistence type="inferred from homology"/>
<comment type="pathway">
    <text evidence="3">Lipid metabolism; peroxisomal fatty acid beta-oxidation.</text>
</comment>
<evidence type="ECO:0000256" key="12">
    <source>
        <dbReference type="PIRSR" id="PIRSR000168-1"/>
    </source>
</evidence>
<dbReference type="GO" id="GO:0055088">
    <property type="term" value="P:lipid homeostasis"/>
    <property type="evidence" value="ECO:0007669"/>
    <property type="project" value="TreeGrafter"/>
</dbReference>
<dbReference type="Pfam" id="PF22924">
    <property type="entry name" value="ACOX_C_alpha1"/>
    <property type="match status" value="1"/>
</dbReference>
<dbReference type="OrthoDB" id="538336at2759"/>
<accession>A0A8S1CLL1</accession>
<dbReference type="GO" id="GO:0005777">
    <property type="term" value="C:peroxisome"/>
    <property type="evidence" value="ECO:0007669"/>
    <property type="project" value="UniProtKB-SubCell"/>
</dbReference>
<evidence type="ECO:0000256" key="1">
    <source>
        <dbReference type="ARBA" id="ARBA00001974"/>
    </source>
</evidence>
<dbReference type="Gene3D" id="2.40.110.10">
    <property type="entry name" value="Butyryl-CoA Dehydrogenase, subunit A, domain 2"/>
    <property type="match status" value="1"/>
</dbReference>
<feature type="binding site" evidence="13">
    <location>
        <position position="206"/>
    </location>
    <ligand>
        <name>FAD</name>
        <dbReference type="ChEBI" id="CHEBI:57692"/>
    </ligand>
</feature>
<evidence type="ECO:0000256" key="9">
    <source>
        <dbReference type="ARBA" id="ARBA00023098"/>
    </source>
</evidence>
<comment type="caution">
    <text evidence="17">The sequence shown here is derived from an EMBL/GenBank/DDBJ whole genome shotgun (WGS) entry which is preliminary data.</text>
</comment>
<dbReference type="InterPro" id="IPR037069">
    <property type="entry name" value="AcylCoA_DH/ox_N_sf"/>
</dbReference>
<dbReference type="SUPFAM" id="SSF47203">
    <property type="entry name" value="Acyl-CoA dehydrogenase C-terminal domain-like"/>
    <property type="match status" value="2"/>
</dbReference>
<dbReference type="InterPro" id="IPR055060">
    <property type="entry name" value="ACOX_C_alpha1"/>
</dbReference>
<dbReference type="InterPro" id="IPR012258">
    <property type="entry name" value="Acyl-CoA_oxidase"/>
</dbReference>
<feature type="domain" description="Acyl-CoA oxidase C-terminal" evidence="14">
    <location>
        <begin position="496"/>
        <end position="677"/>
    </location>
</feature>
<evidence type="ECO:0000256" key="13">
    <source>
        <dbReference type="PIRSR" id="PIRSR000168-2"/>
    </source>
</evidence>
<dbReference type="InterPro" id="IPR046373">
    <property type="entry name" value="Acyl-CoA_Oxase/DH_mid-dom_sf"/>
</dbReference>
<comment type="cofactor">
    <cofactor evidence="1">
        <name>FAD</name>
        <dbReference type="ChEBI" id="CHEBI:57692"/>
    </cofactor>
</comment>
<evidence type="ECO:0000256" key="8">
    <source>
        <dbReference type="ARBA" id="ARBA00023002"/>
    </source>
</evidence>
<keyword evidence="9" id="KW-0443">Lipid metabolism</keyword>
<comment type="subcellular location">
    <subcellularLocation>
        <location evidence="2">Peroxisome</location>
    </subcellularLocation>
</comment>
<dbReference type="PANTHER" id="PTHR10909:SF250">
    <property type="entry name" value="PEROXISOMAL ACYL-COENZYME A OXIDASE 1"/>
    <property type="match status" value="1"/>
</dbReference>
<dbReference type="InterPro" id="IPR029320">
    <property type="entry name" value="Acyl-CoA_ox_N"/>
</dbReference>
<dbReference type="AlphaFoldDB" id="A0A8S1CLL1"/>
<dbReference type="SUPFAM" id="SSF56645">
    <property type="entry name" value="Acyl-CoA dehydrogenase NM domain-like"/>
    <property type="match status" value="1"/>
</dbReference>
<name>A0A8S1CLL1_9INSE</name>
<reference evidence="17 18" key="1">
    <citation type="submission" date="2020-04" db="EMBL/GenBank/DDBJ databases">
        <authorList>
            <person name="Alioto T."/>
            <person name="Alioto T."/>
            <person name="Gomez Garrido J."/>
        </authorList>
    </citation>
    <scope>NUCLEOTIDE SEQUENCE [LARGE SCALE GENOMIC DNA]</scope>
</reference>
<dbReference type="PIRSF" id="PIRSF000168">
    <property type="entry name" value="Acyl-CoA_oxidase"/>
    <property type="match status" value="1"/>
</dbReference>
<keyword evidence="10" id="KW-0576">Peroxisome</keyword>
<dbReference type="InterPro" id="IPR002655">
    <property type="entry name" value="Acyl-CoA_oxidase_C"/>
</dbReference>
<dbReference type="GO" id="GO:0033540">
    <property type="term" value="P:fatty acid beta-oxidation using acyl-CoA oxidase"/>
    <property type="evidence" value="ECO:0007669"/>
    <property type="project" value="TreeGrafter"/>
</dbReference>
<feature type="binding site" evidence="13">
    <location>
        <position position="167"/>
    </location>
    <ligand>
        <name>FAD</name>
        <dbReference type="ChEBI" id="CHEBI:57692"/>
    </ligand>
</feature>
<keyword evidence="8" id="KW-0560">Oxidoreductase</keyword>
<dbReference type="FunFam" id="1.20.140.10:FF:000005">
    <property type="entry name" value="Acyl-coenzyme A oxidase"/>
    <property type="match status" value="1"/>
</dbReference>
<evidence type="ECO:0000259" key="15">
    <source>
        <dbReference type="Pfam" id="PF14749"/>
    </source>
</evidence>
<evidence type="ECO:0000256" key="3">
    <source>
        <dbReference type="ARBA" id="ARBA00004846"/>
    </source>
</evidence>
<dbReference type="Pfam" id="PF14749">
    <property type="entry name" value="Acyl-CoA_ox_N"/>
    <property type="match status" value="1"/>
</dbReference>
<dbReference type="GO" id="GO:0003997">
    <property type="term" value="F:acyl-CoA oxidase activity"/>
    <property type="evidence" value="ECO:0007669"/>
    <property type="project" value="InterPro"/>
</dbReference>
<dbReference type="InterPro" id="IPR009100">
    <property type="entry name" value="AcylCoA_DH/oxidase_NM_dom_sf"/>
</dbReference>
<feature type="domain" description="Acyl-coenzyme A oxidase N-terminal" evidence="15">
    <location>
        <begin position="36"/>
        <end position="161"/>
    </location>
</feature>
<evidence type="ECO:0000256" key="11">
    <source>
        <dbReference type="PIRNR" id="PIRNR000168"/>
    </source>
</evidence>
<keyword evidence="7" id="KW-0276">Fatty acid metabolism</keyword>
<gene>
    <name evidence="17" type="ORF">CLODIP_2_CD10663</name>
</gene>
<dbReference type="PANTHER" id="PTHR10909">
    <property type="entry name" value="ELECTRON TRANSPORT OXIDOREDUCTASE"/>
    <property type="match status" value="1"/>
</dbReference>
<feature type="domain" description="Acyl-CoA oxidase C-alpha1" evidence="16">
    <location>
        <begin position="303"/>
        <end position="464"/>
    </location>
</feature>
<evidence type="ECO:0000259" key="16">
    <source>
        <dbReference type="Pfam" id="PF22924"/>
    </source>
</evidence>
<evidence type="ECO:0000256" key="7">
    <source>
        <dbReference type="ARBA" id="ARBA00022832"/>
    </source>
</evidence>
<keyword evidence="6 11" id="KW-0274">FAD</keyword>
<evidence type="ECO:0000256" key="6">
    <source>
        <dbReference type="ARBA" id="ARBA00022827"/>
    </source>
</evidence>
<evidence type="ECO:0000256" key="2">
    <source>
        <dbReference type="ARBA" id="ARBA00004275"/>
    </source>
</evidence>